<protein>
    <submittedName>
        <fullName evidence="6">Site-specific integrase</fullName>
    </submittedName>
</protein>
<dbReference type="GO" id="GO:0015074">
    <property type="term" value="P:DNA integration"/>
    <property type="evidence" value="ECO:0007669"/>
    <property type="project" value="UniProtKB-KW"/>
</dbReference>
<evidence type="ECO:0000313" key="7">
    <source>
        <dbReference type="Proteomes" id="UP000251891"/>
    </source>
</evidence>
<evidence type="ECO:0000256" key="4">
    <source>
        <dbReference type="ARBA" id="ARBA00023172"/>
    </source>
</evidence>
<name>A0A365GZV3_9ACTN</name>
<keyword evidence="2" id="KW-0229">DNA integration</keyword>
<dbReference type="InterPro" id="IPR050090">
    <property type="entry name" value="Tyrosine_recombinase_XerCD"/>
</dbReference>
<dbReference type="GO" id="GO:0003677">
    <property type="term" value="F:DNA binding"/>
    <property type="evidence" value="ECO:0007669"/>
    <property type="project" value="UniProtKB-KW"/>
</dbReference>
<dbReference type="InterPro" id="IPR013762">
    <property type="entry name" value="Integrase-like_cat_sf"/>
</dbReference>
<dbReference type="GO" id="GO:0006310">
    <property type="term" value="P:DNA recombination"/>
    <property type="evidence" value="ECO:0007669"/>
    <property type="project" value="UniProtKB-KW"/>
</dbReference>
<comment type="caution">
    <text evidence="6">The sequence shown here is derived from an EMBL/GenBank/DDBJ whole genome shotgun (WGS) entry which is preliminary data.</text>
</comment>
<dbReference type="PROSITE" id="PS51898">
    <property type="entry name" value="TYR_RECOMBINASE"/>
    <property type="match status" value="1"/>
</dbReference>
<evidence type="ECO:0000313" key="6">
    <source>
        <dbReference type="EMBL" id="RAY12298.1"/>
    </source>
</evidence>
<dbReference type="OrthoDB" id="1822491at2"/>
<dbReference type="EMBL" id="QLYX01000014">
    <property type="protein sequence ID" value="RAY12298.1"/>
    <property type="molecule type" value="Genomic_DNA"/>
</dbReference>
<proteinExistence type="inferred from homology"/>
<dbReference type="InterPro" id="IPR002104">
    <property type="entry name" value="Integrase_catalytic"/>
</dbReference>
<dbReference type="Gene3D" id="1.10.150.130">
    <property type="match status" value="1"/>
</dbReference>
<reference evidence="6 7" key="1">
    <citation type="submission" date="2018-06" db="EMBL/GenBank/DDBJ databases">
        <title>Actinomadura craniellae sp. nov. isolated from marine sponge Craniella sp.</title>
        <authorList>
            <person name="Li L."/>
            <person name="Xu Q.H."/>
            <person name="Lin H.W."/>
            <person name="Lu Y.H."/>
        </authorList>
    </citation>
    <scope>NUCLEOTIDE SEQUENCE [LARGE SCALE GENOMIC DNA]</scope>
    <source>
        <strain evidence="6 7">LHW63021</strain>
    </source>
</reference>
<dbReference type="RefSeq" id="WP_111870786.1">
    <property type="nucleotide sequence ID" value="NZ_QLYX01000014.1"/>
</dbReference>
<dbReference type="SUPFAM" id="SSF56349">
    <property type="entry name" value="DNA breaking-rejoining enzymes"/>
    <property type="match status" value="2"/>
</dbReference>
<keyword evidence="7" id="KW-1185">Reference proteome</keyword>
<keyword evidence="3" id="KW-0238">DNA-binding</keyword>
<dbReference type="InterPro" id="IPR011010">
    <property type="entry name" value="DNA_brk_join_enz"/>
</dbReference>
<evidence type="ECO:0000256" key="3">
    <source>
        <dbReference type="ARBA" id="ARBA00023125"/>
    </source>
</evidence>
<comment type="similarity">
    <text evidence="1">Belongs to the 'phage' integrase family.</text>
</comment>
<feature type="domain" description="Tyr recombinase" evidence="5">
    <location>
        <begin position="165"/>
        <end position="436"/>
    </location>
</feature>
<dbReference type="PANTHER" id="PTHR30349">
    <property type="entry name" value="PHAGE INTEGRASE-RELATED"/>
    <property type="match status" value="1"/>
</dbReference>
<dbReference type="Pfam" id="PF14659">
    <property type="entry name" value="Phage_int_SAM_3"/>
    <property type="match status" value="1"/>
</dbReference>
<dbReference type="InterPro" id="IPR004107">
    <property type="entry name" value="Integrase_SAM-like_N"/>
</dbReference>
<evidence type="ECO:0000256" key="2">
    <source>
        <dbReference type="ARBA" id="ARBA00022908"/>
    </source>
</evidence>
<dbReference type="Pfam" id="PF00589">
    <property type="entry name" value="Phage_integrase"/>
    <property type="match status" value="2"/>
</dbReference>
<evidence type="ECO:0000259" key="5">
    <source>
        <dbReference type="PROSITE" id="PS51898"/>
    </source>
</evidence>
<sequence>MGFSRPRTGKDGKIRYAAVYRDLRGNIRHAGTFATQAQADKAWQKALAKLTLERLPDPGKGRQSFRRYVEEVWFPNHVIELRTRENYDYEINRHIMPWFANMRMIDVMPIDVREWVTHLRNEGVNPPTIRYCMTILSAIFTTALNDMVIVLHPCKGVRTPPVPKKKRTIITPEQFDVLYEALPNARMQLLVETKVETGLRWGELTELRIQDLDLTTRTLTVSRVVIELASKYHPEGGRFLVKDYPKDREHRVLKLSRQITDKLATYTRAEQLHDGELLFFLRSQELSQPPRLRVLADPDTLGLTARNEAGRTYRHGTLSGYSAGKCRCQHCKNAYAHYRAQRRATGKDSPRSRRVVNSDGHIPRAWFRDHVWKPAIKTAKLRVYVRPHDLRHAHASWLLAGGADLQVVRDRLGHASISTTEKYLHTLPDDNDSTLDAFSKIRNRSKPDNQQATG</sequence>
<evidence type="ECO:0000256" key="1">
    <source>
        <dbReference type="ARBA" id="ARBA00008857"/>
    </source>
</evidence>
<dbReference type="Gene3D" id="1.10.443.10">
    <property type="entry name" value="Intergrase catalytic core"/>
    <property type="match status" value="1"/>
</dbReference>
<accession>A0A365GZV3</accession>
<gene>
    <name evidence="6" type="ORF">DPM19_26705</name>
</gene>
<dbReference type="InterPro" id="IPR010998">
    <property type="entry name" value="Integrase_recombinase_N"/>
</dbReference>
<dbReference type="Proteomes" id="UP000251891">
    <property type="component" value="Unassembled WGS sequence"/>
</dbReference>
<dbReference type="PANTHER" id="PTHR30349:SF64">
    <property type="entry name" value="PROPHAGE INTEGRASE INTD-RELATED"/>
    <property type="match status" value="1"/>
</dbReference>
<dbReference type="AlphaFoldDB" id="A0A365GZV3"/>
<keyword evidence="4" id="KW-0233">DNA recombination</keyword>
<organism evidence="6 7">
    <name type="scientific">Actinomadura craniellae</name>
    <dbReference type="NCBI Taxonomy" id="2231787"/>
    <lineage>
        <taxon>Bacteria</taxon>
        <taxon>Bacillati</taxon>
        <taxon>Actinomycetota</taxon>
        <taxon>Actinomycetes</taxon>
        <taxon>Streptosporangiales</taxon>
        <taxon>Thermomonosporaceae</taxon>
        <taxon>Actinomadura</taxon>
    </lineage>
</organism>